<protein>
    <submittedName>
        <fullName evidence="2">Uncharacterized protein</fullName>
    </submittedName>
</protein>
<feature type="region of interest" description="Disordered" evidence="1">
    <location>
        <begin position="146"/>
        <end position="196"/>
    </location>
</feature>
<reference evidence="2 3" key="1">
    <citation type="journal article" date="2012" name="Science">
        <title>The Paleozoic origin of enzymatic lignin decomposition reconstructed from 31 fungal genomes.</title>
        <authorList>
            <person name="Floudas D."/>
            <person name="Binder M."/>
            <person name="Riley R."/>
            <person name="Barry K."/>
            <person name="Blanchette R.A."/>
            <person name="Henrissat B."/>
            <person name="Martinez A.T."/>
            <person name="Otillar R."/>
            <person name="Spatafora J.W."/>
            <person name="Yadav J.S."/>
            <person name="Aerts A."/>
            <person name="Benoit I."/>
            <person name="Boyd A."/>
            <person name="Carlson A."/>
            <person name="Copeland A."/>
            <person name="Coutinho P.M."/>
            <person name="de Vries R.P."/>
            <person name="Ferreira P."/>
            <person name="Findley K."/>
            <person name="Foster B."/>
            <person name="Gaskell J."/>
            <person name="Glotzer D."/>
            <person name="Gorecki P."/>
            <person name="Heitman J."/>
            <person name="Hesse C."/>
            <person name="Hori C."/>
            <person name="Igarashi K."/>
            <person name="Jurgens J.A."/>
            <person name="Kallen N."/>
            <person name="Kersten P."/>
            <person name="Kohler A."/>
            <person name="Kuees U."/>
            <person name="Kumar T.K.A."/>
            <person name="Kuo A."/>
            <person name="LaButti K."/>
            <person name="Larrondo L.F."/>
            <person name="Lindquist E."/>
            <person name="Ling A."/>
            <person name="Lombard V."/>
            <person name="Lucas S."/>
            <person name="Lundell T."/>
            <person name="Martin R."/>
            <person name="McLaughlin D.J."/>
            <person name="Morgenstern I."/>
            <person name="Morin E."/>
            <person name="Murat C."/>
            <person name="Nagy L.G."/>
            <person name="Nolan M."/>
            <person name="Ohm R.A."/>
            <person name="Patyshakuliyeva A."/>
            <person name="Rokas A."/>
            <person name="Ruiz-Duenas F.J."/>
            <person name="Sabat G."/>
            <person name="Salamov A."/>
            <person name="Samejima M."/>
            <person name="Schmutz J."/>
            <person name="Slot J.C."/>
            <person name="St John F."/>
            <person name="Stenlid J."/>
            <person name="Sun H."/>
            <person name="Sun S."/>
            <person name="Syed K."/>
            <person name="Tsang A."/>
            <person name="Wiebenga A."/>
            <person name="Young D."/>
            <person name="Pisabarro A."/>
            <person name="Eastwood D.C."/>
            <person name="Martin F."/>
            <person name="Cullen D."/>
            <person name="Grigoriev I.V."/>
            <person name="Hibbett D.S."/>
        </authorList>
    </citation>
    <scope>NUCLEOTIDE SEQUENCE [LARGE SCALE GENOMIC DNA]</scope>
    <source>
        <strain evidence="2 3">MD-104</strain>
    </source>
</reference>
<evidence type="ECO:0000313" key="3">
    <source>
        <dbReference type="Proteomes" id="UP000218811"/>
    </source>
</evidence>
<dbReference type="AlphaFoldDB" id="A0A2H3J6P8"/>
<feature type="region of interest" description="Disordered" evidence="1">
    <location>
        <begin position="36"/>
        <end position="61"/>
    </location>
</feature>
<dbReference type="Proteomes" id="UP000218811">
    <property type="component" value="Unassembled WGS sequence"/>
</dbReference>
<proteinExistence type="predicted"/>
<keyword evidence="3" id="KW-1185">Reference proteome</keyword>
<sequence length="196" mass="21539">MLSTTAINSRLARRQWRDTWVPLTRCATQLSPYSGLQPSHIEEHPVSGAKQTPAGKRHRPVREADACSINEARHSVRSAESVHAPSQHRSMSVAHTRPSESVTYASETVHSTYWQEKLKMAATPAAVHREDNVAIRVRKAKGLERTIGHQLRHATAAGPDPSPLPNPYDALEKPLADAAARQATRMTSSRAPARSP</sequence>
<name>A0A2H3J6P8_WOLCO</name>
<dbReference type="EMBL" id="KB467942">
    <property type="protein sequence ID" value="PCH37942.1"/>
    <property type="molecule type" value="Genomic_DNA"/>
</dbReference>
<evidence type="ECO:0000313" key="2">
    <source>
        <dbReference type="EMBL" id="PCH37942.1"/>
    </source>
</evidence>
<organism evidence="2 3">
    <name type="scientific">Wolfiporia cocos (strain MD-104)</name>
    <name type="common">Brown rot fungus</name>
    <dbReference type="NCBI Taxonomy" id="742152"/>
    <lineage>
        <taxon>Eukaryota</taxon>
        <taxon>Fungi</taxon>
        <taxon>Dikarya</taxon>
        <taxon>Basidiomycota</taxon>
        <taxon>Agaricomycotina</taxon>
        <taxon>Agaricomycetes</taxon>
        <taxon>Polyporales</taxon>
        <taxon>Phaeolaceae</taxon>
        <taxon>Wolfiporia</taxon>
    </lineage>
</organism>
<accession>A0A2H3J6P8</accession>
<feature type="region of interest" description="Disordered" evidence="1">
    <location>
        <begin position="74"/>
        <end position="99"/>
    </location>
</feature>
<evidence type="ECO:0000256" key="1">
    <source>
        <dbReference type="SAM" id="MobiDB-lite"/>
    </source>
</evidence>
<gene>
    <name evidence="2" type="ORF">WOLCODRAFT_161174</name>
</gene>